<feature type="compositionally biased region" description="Acidic residues" evidence="8">
    <location>
        <begin position="589"/>
        <end position="599"/>
    </location>
</feature>
<organism evidence="10 11">
    <name type="scientific">Planomonospora parontospora</name>
    <dbReference type="NCBI Taxonomy" id="58119"/>
    <lineage>
        <taxon>Bacteria</taxon>
        <taxon>Bacillati</taxon>
        <taxon>Actinomycetota</taxon>
        <taxon>Actinomycetes</taxon>
        <taxon>Streptosporangiales</taxon>
        <taxon>Streptosporangiaceae</taxon>
        <taxon>Planomonospora</taxon>
    </lineage>
</organism>
<evidence type="ECO:0000313" key="10">
    <source>
        <dbReference type="EMBL" id="GGK73303.1"/>
    </source>
</evidence>
<dbReference type="PANTHER" id="PTHR43289">
    <property type="entry name" value="MITOGEN-ACTIVATED PROTEIN KINASE KINASE KINASE 20-RELATED"/>
    <property type="match status" value="1"/>
</dbReference>
<evidence type="ECO:0000256" key="5">
    <source>
        <dbReference type="ARBA" id="ARBA00022777"/>
    </source>
</evidence>
<feature type="compositionally biased region" description="Pro residues" evidence="8">
    <location>
        <begin position="445"/>
        <end position="461"/>
    </location>
</feature>
<dbReference type="EC" id="2.7.11.1" evidence="1"/>
<evidence type="ECO:0000259" key="9">
    <source>
        <dbReference type="PROSITE" id="PS50011"/>
    </source>
</evidence>
<sequence length="786" mass="81105">MVPGYREVRELGTGSGGRVVLATYTGTGAYVAIKYLDAALRDDGRFTARFREEARVMVELDDPNIVRLYEYYEDVLEAAVVMELVDGVPLRGILRDHGATGPEAALAVFKGALLGLARAHSAGVLHRDLRPENVLVQADGTGRLTDFGMAAPGTAGVPGYTAPERRAGEPAGAAADLYAASCVFFECLTGRRPYRADPLTAPVPLEEVPAPVRGLVAHGMADDPRNRPPTARAFAAELEVAALSAYGPEWERRGRRRLAELATLLALAFPLARTAPGTGPEAAPGSGVPAARDAAGRVGGPRRPRLRARFLAGAGVAAFAVTAALVAAGRPAGPLASDKVFTPPPETPVTGREPAARSGGPGSSGASDAPAPSRDAAGGRSAPSRRASSPASAPAVPSASGLPRPPRLPSTAPSRPAPESSRPPAPPRSDTPGPSPSRSDTPGPSRSPEPGPASPGDPAPGPSGAQTPPAPPHAVGELAVTGIDQDGATISVRASTTAGVVLTVRFSEGPAEDGQEEAPVRALMLSGSTAYLPVVPHAFTAPPCGRTVLWRVTAETRPQAPGGARSRTVAVTGAPCPEAAGPGSGPPEDLPEDVPEDVSEDAREEGRGHAGGPGGPARRALRRRPGSRPGTAGAPCRPTKHALGWWPVTHPARRAPAVPAGRPPGPAREAARAREGAWNGSAGRQGRPGHGWRAGYGGGARAALPRRGRAGRLRRRARRRGQGARRGDRSALRPPGRDGPGRLGAGGRRRRRGARQARRPGQQRRDPQVPPDRRHDAPGVRAGHRR</sequence>
<dbReference type="Proteomes" id="UP000627984">
    <property type="component" value="Unassembled WGS sequence"/>
</dbReference>
<keyword evidence="2" id="KW-0723">Serine/threonine-protein kinase</keyword>
<dbReference type="PROSITE" id="PS00109">
    <property type="entry name" value="PROTEIN_KINASE_TYR"/>
    <property type="match status" value="1"/>
</dbReference>
<keyword evidence="5" id="KW-0418">Kinase</keyword>
<evidence type="ECO:0000256" key="3">
    <source>
        <dbReference type="ARBA" id="ARBA00022679"/>
    </source>
</evidence>
<feature type="binding site" evidence="7">
    <location>
        <position position="34"/>
    </location>
    <ligand>
        <name>ATP</name>
        <dbReference type="ChEBI" id="CHEBI:30616"/>
    </ligand>
</feature>
<dbReference type="InterPro" id="IPR020635">
    <property type="entry name" value="Tyr_kinase_cat_dom"/>
</dbReference>
<dbReference type="GO" id="GO:0005524">
    <property type="term" value="F:ATP binding"/>
    <property type="evidence" value="ECO:0007669"/>
    <property type="project" value="UniProtKB-UniRule"/>
</dbReference>
<dbReference type="AlphaFoldDB" id="A0AA37F5B1"/>
<keyword evidence="3" id="KW-0808">Transferase</keyword>
<reference evidence="10" key="1">
    <citation type="journal article" date="2014" name="Int. J. Syst. Evol. Microbiol.">
        <title>Complete genome sequence of Corynebacterium casei LMG S-19264T (=DSM 44701T), isolated from a smear-ripened cheese.</title>
        <authorList>
            <consortium name="US DOE Joint Genome Institute (JGI-PGF)"/>
            <person name="Walter F."/>
            <person name="Albersmeier A."/>
            <person name="Kalinowski J."/>
            <person name="Ruckert C."/>
        </authorList>
    </citation>
    <scope>NUCLEOTIDE SEQUENCE</scope>
    <source>
        <strain evidence="10">JCM 3093</strain>
    </source>
</reference>
<evidence type="ECO:0000256" key="7">
    <source>
        <dbReference type="PROSITE-ProRule" id="PRU10141"/>
    </source>
</evidence>
<dbReference type="GO" id="GO:0004713">
    <property type="term" value="F:protein tyrosine kinase activity"/>
    <property type="evidence" value="ECO:0007669"/>
    <property type="project" value="InterPro"/>
</dbReference>
<feature type="region of interest" description="Disordered" evidence="8">
    <location>
        <begin position="333"/>
        <end position="475"/>
    </location>
</feature>
<dbReference type="PROSITE" id="PS00107">
    <property type="entry name" value="PROTEIN_KINASE_ATP"/>
    <property type="match status" value="1"/>
</dbReference>
<feature type="compositionally biased region" description="Basic and acidic residues" evidence="8">
    <location>
        <begin position="725"/>
        <end position="740"/>
    </location>
</feature>
<proteinExistence type="predicted"/>
<dbReference type="InterPro" id="IPR000719">
    <property type="entry name" value="Prot_kinase_dom"/>
</dbReference>
<protein>
    <recommendedName>
        <fullName evidence="1">non-specific serine/threonine protein kinase</fullName>
        <ecNumber evidence="1">2.7.11.1</ecNumber>
    </recommendedName>
</protein>
<dbReference type="Pfam" id="PF00069">
    <property type="entry name" value="Pkinase"/>
    <property type="match status" value="1"/>
</dbReference>
<feature type="compositionally biased region" description="Basic residues" evidence="8">
    <location>
        <begin position="747"/>
        <end position="762"/>
    </location>
</feature>
<evidence type="ECO:0000313" key="11">
    <source>
        <dbReference type="Proteomes" id="UP000627984"/>
    </source>
</evidence>
<feature type="region of interest" description="Disordered" evidence="8">
    <location>
        <begin position="276"/>
        <end position="301"/>
    </location>
</feature>
<dbReference type="EMBL" id="BMQD01000010">
    <property type="protein sequence ID" value="GGK73303.1"/>
    <property type="molecule type" value="Genomic_DNA"/>
</dbReference>
<dbReference type="CDD" id="cd14014">
    <property type="entry name" value="STKc_PknB_like"/>
    <property type="match status" value="1"/>
</dbReference>
<evidence type="ECO:0000256" key="8">
    <source>
        <dbReference type="SAM" id="MobiDB-lite"/>
    </source>
</evidence>
<dbReference type="SUPFAM" id="SSF56112">
    <property type="entry name" value="Protein kinase-like (PK-like)"/>
    <property type="match status" value="1"/>
</dbReference>
<keyword evidence="6 7" id="KW-0067">ATP-binding</keyword>
<name>A0AA37F5B1_9ACTN</name>
<comment type="caution">
    <text evidence="10">The sequence shown here is derived from an EMBL/GenBank/DDBJ whole genome shotgun (WGS) entry which is preliminary data.</text>
</comment>
<dbReference type="InterPro" id="IPR017441">
    <property type="entry name" value="Protein_kinase_ATP_BS"/>
</dbReference>
<feature type="compositionally biased region" description="Gly residues" evidence="8">
    <location>
        <begin position="686"/>
        <end position="700"/>
    </location>
</feature>
<dbReference type="Gene3D" id="1.10.510.10">
    <property type="entry name" value="Transferase(Phosphotransferase) domain 1"/>
    <property type="match status" value="1"/>
</dbReference>
<evidence type="ECO:0000256" key="1">
    <source>
        <dbReference type="ARBA" id="ARBA00012513"/>
    </source>
</evidence>
<feature type="compositionally biased region" description="Basic and acidic residues" evidence="8">
    <location>
        <begin position="763"/>
        <end position="778"/>
    </location>
</feature>
<feature type="compositionally biased region" description="Pro residues" evidence="8">
    <location>
        <begin position="421"/>
        <end position="435"/>
    </location>
</feature>
<keyword evidence="4 7" id="KW-0547">Nucleotide-binding</keyword>
<evidence type="ECO:0000256" key="6">
    <source>
        <dbReference type="ARBA" id="ARBA00022840"/>
    </source>
</evidence>
<evidence type="ECO:0000256" key="2">
    <source>
        <dbReference type="ARBA" id="ARBA00022527"/>
    </source>
</evidence>
<reference evidence="10" key="2">
    <citation type="submission" date="2022-09" db="EMBL/GenBank/DDBJ databases">
        <authorList>
            <person name="Sun Q."/>
            <person name="Ohkuma M."/>
        </authorList>
    </citation>
    <scope>NUCLEOTIDE SEQUENCE</scope>
    <source>
        <strain evidence="10">JCM 3093</strain>
    </source>
</reference>
<dbReference type="InterPro" id="IPR008266">
    <property type="entry name" value="Tyr_kinase_AS"/>
</dbReference>
<feature type="compositionally biased region" description="Low complexity" evidence="8">
    <location>
        <begin position="364"/>
        <end position="401"/>
    </location>
</feature>
<accession>A0AA37F5B1</accession>
<dbReference type="PANTHER" id="PTHR43289:SF6">
    <property type="entry name" value="SERINE_THREONINE-PROTEIN KINASE NEKL-3"/>
    <property type="match status" value="1"/>
</dbReference>
<feature type="compositionally biased region" description="Low complexity" evidence="8">
    <location>
        <begin position="409"/>
        <end position="420"/>
    </location>
</feature>
<feature type="compositionally biased region" description="Basic residues" evidence="8">
    <location>
        <begin position="704"/>
        <end position="723"/>
    </location>
</feature>
<evidence type="ECO:0000256" key="4">
    <source>
        <dbReference type="ARBA" id="ARBA00022741"/>
    </source>
</evidence>
<feature type="region of interest" description="Disordered" evidence="8">
    <location>
        <begin position="573"/>
        <end position="786"/>
    </location>
</feature>
<dbReference type="SMART" id="SM00219">
    <property type="entry name" value="TyrKc"/>
    <property type="match status" value="1"/>
</dbReference>
<feature type="domain" description="Protein kinase" evidence="9">
    <location>
        <begin position="5"/>
        <end position="240"/>
    </location>
</feature>
<dbReference type="GO" id="GO:0004674">
    <property type="term" value="F:protein serine/threonine kinase activity"/>
    <property type="evidence" value="ECO:0007669"/>
    <property type="project" value="UniProtKB-KW"/>
</dbReference>
<gene>
    <name evidence="10" type="ORF">GCM10010126_35920</name>
</gene>
<dbReference type="PROSITE" id="PS50011">
    <property type="entry name" value="PROTEIN_KINASE_DOM"/>
    <property type="match status" value="1"/>
</dbReference>
<dbReference type="InterPro" id="IPR011009">
    <property type="entry name" value="Kinase-like_dom_sf"/>
</dbReference>